<dbReference type="Gene3D" id="3.50.50.60">
    <property type="entry name" value="FAD/NAD(P)-binding domain"/>
    <property type="match status" value="1"/>
</dbReference>
<reference evidence="2" key="1">
    <citation type="journal article" date="2019" name="Int. J. Syst. Evol. Microbiol.">
        <title>The Global Catalogue of Microorganisms (GCM) 10K type strain sequencing project: providing services to taxonomists for standard genome sequencing and annotation.</title>
        <authorList>
            <consortium name="The Broad Institute Genomics Platform"/>
            <consortium name="The Broad Institute Genome Sequencing Center for Infectious Disease"/>
            <person name="Wu L."/>
            <person name="Ma J."/>
        </authorList>
    </citation>
    <scope>NUCLEOTIDE SEQUENCE [LARGE SCALE GENOMIC DNA]</scope>
    <source>
        <strain evidence="2">KCTC 52449</strain>
    </source>
</reference>
<dbReference type="Pfam" id="PF04820">
    <property type="entry name" value="Trp_halogenase"/>
    <property type="match status" value="1"/>
</dbReference>
<dbReference type="GO" id="GO:0016491">
    <property type="term" value="F:oxidoreductase activity"/>
    <property type="evidence" value="ECO:0007669"/>
    <property type="project" value="UniProtKB-KW"/>
</dbReference>
<dbReference type="InterPro" id="IPR050816">
    <property type="entry name" value="Flavin-dep_Halogenase_NPB"/>
</dbReference>
<gene>
    <name evidence="1" type="ORF">ACFOEW_07635</name>
</gene>
<dbReference type="InterPro" id="IPR036188">
    <property type="entry name" value="FAD/NAD-bd_sf"/>
</dbReference>
<protein>
    <submittedName>
        <fullName evidence="1">Tryptophan halogenase family protein</fullName>
        <ecNumber evidence="1">1.14.19.-</ecNumber>
    </submittedName>
</protein>
<dbReference type="PANTHER" id="PTHR43747:SF4">
    <property type="entry name" value="FLAVIN-DEPENDENT TRYPTOPHAN HALOGENASE"/>
    <property type="match status" value="1"/>
</dbReference>
<sequence length="519" mass="58106">MSHSANPVNTPEVKRVVIVGGGTSGWMCAAAIARIAPPDTCITLVESEDIGVIGVGEATIPTLMEFNDFLGIKEHDLLRECQGTYKLGIDFVDWYQKGQSYFHPFGFYGRDTPEFSFHQLWLRLNAMAEKGEIPADAPGIISDYNLCTVAAKQGRFAPPQGGADTILSTMRYAYHFDSARYGQMLRRYAEQRNVERIEGIVNSVEQDSNSGLLQSVTLNSGQVLQGDLFVDCSGFKALLIDGAMQSEFVDWHHYLPCDRAIAVQTKLAGAPDPFTRSTADDAGWRWRIPLQTRLGNGHVYSSDFMEHDEALQKLLAGVEGEPVTQPLPLKFRTGHRKAFWEKNCVAIGLAGGFIEPLESTSIHLIQMGIQRLVNLWPGRGCNRSEIAQYNALMTADYERLRDFIVLHYNATEREDTEFWRYVKHMAIPDSLAAKLEIFRSSGRVIPSPEDLFTPHSWLAVMLGQGIYPQNYDVLVDRVPAQALLKNMQMLRMSVAKTAGSMPTHEEFIRRYCETKQAVA</sequence>
<name>A0ABV7JUQ7_9ALTE</name>
<proteinExistence type="predicted"/>
<comment type="caution">
    <text evidence="1">The sequence shown here is derived from an EMBL/GenBank/DDBJ whole genome shotgun (WGS) entry which is preliminary data.</text>
</comment>
<dbReference type="EC" id="1.14.19.-" evidence="1"/>
<evidence type="ECO:0000313" key="2">
    <source>
        <dbReference type="Proteomes" id="UP001595477"/>
    </source>
</evidence>
<dbReference type="InterPro" id="IPR006905">
    <property type="entry name" value="Flavin_halogenase"/>
</dbReference>
<dbReference type="RefSeq" id="WP_123323484.1">
    <property type="nucleotide sequence ID" value="NZ_JBHRSX010000016.1"/>
</dbReference>
<evidence type="ECO:0000313" key="1">
    <source>
        <dbReference type="EMBL" id="MFC3201684.1"/>
    </source>
</evidence>
<dbReference type="Proteomes" id="UP001595477">
    <property type="component" value="Unassembled WGS sequence"/>
</dbReference>
<dbReference type="PIRSF" id="PIRSF011396">
    <property type="entry name" value="Trp_halogenase"/>
    <property type="match status" value="1"/>
</dbReference>
<dbReference type="PANTHER" id="PTHR43747">
    <property type="entry name" value="FAD-BINDING PROTEIN"/>
    <property type="match status" value="1"/>
</dbReference>
<dbReference type="SUPFAM" id="SSF51905">
    <property type="entry name" value="FAD/NAD(P)-binding domain"/>
    <property type="match status" value="1"/>
</dbReference>
<organism evidence="1 2">
    <name type="scientific">Alteromonas oceani</name>
    <dbReference type="NCBI Taxonomy" id="2071609"/>
    <lineage>
        <taxon>Bacteria</taxon>
        <taxon>Pseudomonadati</taxon>
        <taxon>Pseudomonadota</taxon>
        <taxon>Gammaproteobacteria</taxon>
        <taxon>Alteromonadales</taxon>
        <taxon>Alteromonadaceae</taxon>
        <taxon>Alteromonas/Salinimonas group</taxon>
        <taxon>Alteromonas</taxon>
    </lineage>
</organism>
<accession>A0ABV7JUQ7</accession>
<keyword evidence="2" id="KW-1185">Reference proteome</keyword>
<dbReference type="InterPro" id="IPR033856">
    <property type="entry name" value="Trp_halogen"/>
</dbReference>
<dbReference type="EMBL" id="JBHRSX010000016">
    <property type="protein sequence ID" value="MFC3201684.1"/>
    <property type="molecule type" value="Genomic_DNA"/>
</dbReference>
<keyword evidence="1" id="KW-0560">Oxidoreductase</keyword>